<feature type="region of interest" description="Disordered" evidence="1">
    <location>
        <begin position="1"/>
        <end position="23"/>
    </location>
</feature>
<proteinExistence type="predicted"/>
<name>A0A5B7EBW4_PORTR</name>
<evidence type="ECO:0000256" key="1">
    <source>
        <dbReference type="SAM" id="MobiDB-lite"/>
    </source>
</evidence>
<keyword evidence="3" id="KW-1185">Reference proteome</keyword>
<dbReference type="EMBL" id="VSRR010002258">
    <property type="protein sequence ID" value="MPC30453.1"/>
    <property type="molecule type" value="Genomic_DNA"/>
</dbReference>
<organism evidence="2 3">
    <name type="scientific">Portunus trituberculatus</name>
    <name type="common">Swimming crab</name>
    <name type="synonym">Neptunus trituberculatus</name>
    <dbReference type="NCBI Taxonomy" id="210409"/>
    <lineage>
        <taxon>Eukaryota</taxon>
        <taxon>Metazoa</taxon>
        <taxon>Ecdysozoa</taxon>
        <taxon>Arthropoda</taxon>
        <taxon>Crustacea</taxon>
        <taxon>Multicrustacea</taxon>
        <taxon>Malacostraca</taxon>
        <taxon>Eumalacostraca</taxon>
        <taxon>Eucarida</taxon>
        <taxon>Decapoda</taxon>
        <taxon>Pleocyemata</taxon>
        <taxon>Brachyura</taxon>
        <taxon>Eubrachyura</taxon>
        <taxon>Portunoidea</taxon>
        <taxon>Portunidae</taxon>
        <taxon>Portuninae</taxon>
        <taxon>Portunus</taxon>
    </lineage>
</organism>
<feature type="compositionally biased region" description="Low complexity" evidence="1">
    <location>
        <begin position="1"/>
        <end position="16"/>
    </location>
</feature>
<evidence type="ECO:0000313" key="3">
    <source>
        <dbReference type="Proteomes" id="UP000324222"/>
    </source>
</evidence>
<accession>A0A5B7EBW4</accession>
<dbReference type="Proteomes" id="UP000324222">
    <property type="component" value="Unassembled WGS sequence"/>
</dbReference>
<protein>
    <submittedName>
        <fullName evidence="2">Uncharacterized protein</fullName>
    </submittedName>
</protein>
<dbReference type="AlphaFoldDB" id="A0A5B7EBW4"/>
<comment type="caution">
    <text evidence="2">The sequence shown here is derived from an EMBL/GenBank/DDBJ whole genome shotgun (WGS) entry which is preliminary data.</text>
</comment>
<gene>
    <name evidence="2" type="ORF">E2C01_023720</name>
</gene>
<evidence type="ECO:0000313" key="2">
    <source>
        <dbReference type="EMBL" id="MPC30453.1"/>
    </source>
</evidence>
<reference evidence="2 3" key="1">
    <citation type="submission" date="2019-05" db="EMBL/GenBank/DDBJ databases">
        <title>Another draft genome of Portunus trituberculatus and its Hox gene families provides insights of decapod evolution.</title>
        <authorList>
            <person name="Jeong J.-H."/>
            <person name="Song I."/>
            <person name="Kim S."/>
            <person name="Choi T."/>
            <person name="Kim D."/>
            <person name="Ryu S."/>
            <person name="Kim W."/>
        </authorList>
    </citation>
    <scope>NUCLEOTIDE SEQUENCE [LARGE SCALE GENOMIC DNA]</scope>
    <source>
        <tissue evidence="2">Muscle</tissue>
    </source>
</reference>
<sequence>MATRGTMTAGATCDTRPPSPPPTLTRTLTTTFTRLTHAPAVDLECVKVLVSVSLPVRAWAGEEHRGSVPGGVLCGSGRRCSAPLLPTCYAWGCEDNTGTNITLSLIKSTILSSNASN</sequence>